<dbReference type="InterPro" id="IPR036388">
    <property type="entry name" value="WH-like_DNA-bd_sf"/>
</dbReference>
<dbReference type="Gene3D" id="1.10.10.10">
    <property type="entry name" value="Winged helix-like DNA-binding domain superfamily/Winged helix DNA-binding domain"/>
    <property type="match status" value="1"/>
</dbReference>
<dbReference type="Gene3D" id="3.90.79.10">
    <property type="entry name" value="Nucleoside Triphosphate Pyrophosphohydrolase"/>
    <property type="match status" value="1"/>
</dbReference>
<proteinExistence type="predicted"/>
<dbReference type="RefSeq" id="WP_089306573.1">
    <property type="nucleotide sequence ID" value="NZ_FZOO01000008.1"/>
</dbReference>
<evidence type="ECO:0000313" key="3">
    <source>
        <dbReference type="Proteomes" id="UP000198373"/>
    </source>
</evidence>
<organism evidence="2 3">
    <name type="scientific">Geodermatophilus pulveris</name>
    <dbReference type="NCBI Taxonomy" id="1564159"/>
    <lineage>
        <taxon>Bacteria</taxon>
        <taxon>Bacillati</taxon>
        <taxon>Actinomycetota</taxon>
        <taxon>Actinomycetes</taxon>
        <taxon>Geodermatophilales</taxon>
        <taxon>Geodermatophilaceae</taxon>
        <taxon>Geodermatophilus</taxon>
    </lineage>
</organism>
<dbReference type="OrthoDB" id="9786141at2"/>
<dbReference type="InterPro" id="IPR015797">
    <property type="entry name" value="NUDIX_hydrolase-like_dom_sf"/>
</dbReference>
<dbReference type="SUPFAM" id="SSF55811">
    <property type="entry name" value="Nudix"/>
    <property type="match status" value="1"/>
</dbReference>
<protein>
    <submittedName>
        <fullName evidence="2">ADP-ribose pyrophosphatase YjhB, NUDIX family</fullName>
    </submittedName>
</protein>
<sequence length="229" mass="25188">MAKKGKRTLQDYPRPSVAVDTAVLTVLPPERTGRGDDRGELAVLQVRRTGGHKRGEWSLLGTFLHEGELLAGSVARSLREKAGLGDDVVPRQLRVFDAVERDTRGRVLSVAHKVWVPHARLAPVVEAADGGLRLVPVGEVGPMPFDHPEIVAEAVAQGRAEYAKRADPGRLLPGSFTLHELWVVHDAVAGHFDSTEDAFRLRAVRLLEPSPEPPRKLDVGRPAKLYRRR</sequence>
<dbReference type="PANTHER" id="PTHR43736:SF4">
    <property type="entry name" value="SLR1690 PROTEIN"/>
    <property type="match status" value="1"/>
</dbReference>
<dbReference type="Proteomes" id="UP000198373">
    <property type="component" value="Unassembled WGS sequence"/>
</dbReference>
<reference evidence="3" key="1">
    <citation type="submission" date="2017-06" db="EMBL/GenBank/DDBJ databases">
        <authorList>
            <person name="Varghese N."/>
            <person name="Submissions S."/>
        </authorList>
    </citation>
    <scope>NUCLEOTIDE SEQUENCE [LARGE SCALE GENOMIC DNA]</scope>
    <source>
        <strain evidence="3">DSM 46839</strain>
    </source>
</reference>
<keyword evidence="3" id="KW-1185">Reference proteome</keyword>
<dbReference type="Pfam" id="PF00293">
    <property type="entry name" value="NUDIX"/>
    <property type="match status" value="1"/>
</dbReference>
<dbReference type="CDD" id="cd18873">
    <property type="entry name" value="NUDIX_NadM_like"/>
    <property type="match status" value="1"/>
</dbReference>
<dbReference type="PANTHER" id="PTHR43736">
    <property type="entry name" value="ADP-RIBOSE PYROPHOSPHATASE"/>
    <property type="match status" value="1"/>
</dbReference>
<dbReference type="AlphaFoldDB" id="A0A239HG47"/>
<dbReference type="EMBL" id="FZOO01000008">
    <property type="protein sequence ID" value="SNS79813.1"/>
    <property type="molecule type" value="Genomic_DNA"/>
</dbReference>
<evidence type="ECO:0000313" key="2">
    <source>
        <dbReference type="EMBL" id="SNS79813.1"/>
    </source>
</evidence>
<evidence type="ECO:0000259" key="1">
    <source>
        <dbReference type="Pfam" id="PF00293"/>
    </source>
</evidence>
<name>A0A239HG47_9ACTN</name>
<gene>
    <name evidence="2" type="ORF">SAMN06893096_10866</name>
</gene>
<accession>A0A239HG47</accession>
<feature type="domain" description="Nudix hydrolase" evidence="1">
    <location>
        <begin position="37"/>
        <end position="150"/>
    </location>
</feature>
<dbReference type="InterPro" id="IPR000086">
    <property type="entry name" value="NUDIX_hydrolase_dom"/>
</dbReference>